<dbReference type="InterPro" id="IPR036663">
    <property type="entry name" value="Fumarylacetoacetase_C_sf"/>
</dbReference>
<gene>
    <name evidence="4" type="primary">hpaG</name>
    <name evidence="4" type="ORF">GCM10007940_45660</name>
</gene>
<sequence length="278" mass="30524">MKIYKIKSGIVVVENNNSYLLENEDWDIFINDDNLLVNTQSKIDRLEPITNAADLIKNEVLAPVGNQEIWASGVTYYNSKLGREEESKEAGGSSFYSKVYVADRPELFFKATPYRTVGSGGQVRKRSDSTWDVPEPELTLVITSTGKIIGYTIGNDMSSRSIEGENPLYLPQAKTYDGCAAVGPCILVTNDALPAVTKIHLKINRNGGSVFEDSIGIDQIKRKFEDLVHYLYLECSFPQGSLLMTGTGIVPSTDFNLASGDEIIITIDGIGTLHNTVA</sequence>
<dbReference type="PANTHER" id="PTHR42796:SF7">
    <property type="entry name" value="2-DEHYDRO-3-DEOXY-D-ARABINONATE DEHYDRATASE"/>
    <property type="match status" value="1"/>
</dbReference>
<reference evidence="4" key="1">
    <citation type="journal article" date="2014" name="Int. J. Syst. Evol. Microbiol.">
        <title>Complete genome sequence of Corynebacterium casei LMG S-19264T (=DSM 44701T), isolated from a smear-ripened cheese.</title>
        <authorList>
            <consortium name="US DOE Joint Genome Institute (JGI-PGF)"/>
            <person name="Walter F."/>
            <person name="Albersmeier A."/>
            <person name="Kalinowski J."/>
            <person name="Ruckert C."/>
        </authorList>
    </citation>
    <scope>NUCLEOTIDE SEQUENCE</scope>
    <source>
        <strain evidence="4">NBRC 108769</strain>
    </source>
</reference>
<keyword evidence="4" id="KW-0413">Isomerase</keyword>
<evidence type="ECO:0000256" key="1">
    <source>
        <dbReference type="ARBA" id="ARBA00010211"/>
    </source>
</evidence>
<keyword evidence="5" id="KW-1185">Reference proteome</keyword>
<dbReference type="Gene3D" id="3.90.850.10">
    <property type="entry name" value="Fumarylacetoacetase-like, C-terminal domain"/>
    <property type="match status" value="1"/>
</dbReference>
<dbReference type="GO" id="GO:0044281">
    <property type="term" value="P:small molecule metabolic process"/>
    <property type="evidence" value="ECO:0007669"/>
    <property type="project" value="UniProtKB-ARBA"/>
</dbReference>
<dbReference type="PANTHER" id="PTHR42796">
    <property type="entry name" value="FUMARYLACETOACETATE HYDROLASE DOMAIN-CONTAINING PROTEIN 2A-RELATED"/>
    <property type="match status" value="1"/>
</dbReference>
<evidence type="ECO:0000313" key="5">
    <source>
        <dbReference type="Proteomes" id="UP001156666"/>
    </source>
</evidence>
<dbReference type="GO" id="GO:0046872">
    <property type="term" value="F:metal ion binding"/>
    <property type="evidence" value="ECO:0007669"/>
    <property type="project" value="UniProtKB-KW"/>
</dbReference>
<dbReference type="EMBL" id="BSOH01000037">
    <property type="protein sequence ID" value="GLR19950.1"/>
    <property type="molecule type" value="Genomic_DNA"/>
</dbReference>
<dbReference type="Pfam" id="PF01557">
    <property type="entry name" value="FAA_hydrolase"/>
    <property type="match status" value="1"/>
</dbReference>
<name>A0AA37WIM7_9BACT</name>
<dbReference type="SUPFAM" id="SSF56529">
    <property type="entry name" value="FAH"/>
    <property type="match status" value="1"/>
</dbReference>
<evidence type="ECO:0000313" key="4">
    <source>
        <dbReference type="EMBL" id="GLR19950.1"/>
    </source>
</evidence>
<dbReference type="AlphaFoldDB" id="A0AA37WIM7"/>
<dbReference type="RefSeq" id="WP_235293477.1">
    <property type="nucleotide sequence ID" value="NZ_BSOH01000037.1"/>
</dbReference>
<evidence type="ECO:0000256" key="2">
    <source>
        <dbReference type="ARBA" id="ARBA00022723"/>
    </source>
</evidence>
<protein>
    <submittedName>
        <fullName evidence="4">2-hydroxyhepta-2,4-diene-1,7-dioate isomerase</fullName>
    </submittedName>
</protein>
<comment type="similarity">
    <text evidence="1">Belongs to the FAH family.</text>
</comment>
<comment type="caution">
    <text evidence="4">The sequence shown here is derived from an EMBL/GenBank/DDBJ whole genome shotgun (WGS) entry which is preliminary data.</text>
</comment>
<reference evidence="4" key="2">
    <citation type="submission" date="2023-01" db="EMBL/GenBank/DDBJ databases">
        <title>Draft genome sequence of Portibacter lacus strain NBRC 108769.</title>
        <authorList>
            <person name="Sun Q."/>
            <person name="Mori K."/>
        </authorList>
    </citation>
    <scope>NUCLEOTIDE SEQUENCE</scope>
    <source>
        <strain evidence="4">NBRC 108769</strain>
    </source>
</reference>
<proteinExistence type="inferred from homology"/>
<dbReference type="GO" id="GO:0016853">
    <property type="term" value="F:isomerase activity"/>
    <property type="evidence" value="ECO:0007669"/>
    <property type="project" value="UniProtKB-KW"/>
</dbReference>
<accession>A0AA37WIM7</accession>
<dbReference type="Proteomes" id="UP001156666">
    <property type="component" value="Unassembled WGS sequence"/>
</dbReference>
<feature type="domain" description="Fumarylacetoacetase-like C-terminal" evidence="3">
    <location>
        <begin position="107"/>
        <end position="277"/>
    </location>
</feature>
<evidence type="ECO:0000259" key="3">
    <source>
        <dbReference type="Pfam" id="PF01557"/>
    </source>
</evidence>
<dbReference type="InterPro" id="IPR051121">
    <property type="entry name" value="FAH"/>
</dbReference>
<dbReference type="InterPro" id="IPR011234">
    <property type="entry name" value="Fumarylacetoacetase-like_C"/>
</dbReference>
<keyword evidence="2" id="KW-0479">Metal-binding</keyword>
<organism evidence="4 5">
    <name type="scientific">Portibacter lacus</name>
    <dbReference type="NCBI Taxonomy" id="1099794"/>
    <lineage>
        <taxon>Bacteria</taxon>
        <taxon>Pseudomonadati</taxon>
        <taxon>Bacteroidota</taxon>
        <taxon>Saprospiria</taxon>
        <taxon>Saprospirales</taxon>
        <taxon>Haliscomenobacteraceae</taxon>
        <taxon>Portibacter</taxon>
    </lineage>
</organism>